<keyword evidence="4" id="KW-0997">Cell inner membrane</keyword>
<evidence type="ECO:0000256" key="1">
    <source>
        <dbReference type="ARBA" id="ARBA00004429"/>
    </source>
</evidence>
<dbReference type="PANTHER" id="PTHR43357">
    <property type="entry name" value="INNER MEMBRANE ABC TRANSPORTER PERMEASE PROTEIN YDCV"/>
    <property type="match status" value="1"/>
</dbReference>
<feature type="transmembrane region" description="Helical" evidence="8">
    <location>
        <begin position="410"/>
        <end position="431"/>
    </location>
</feature>
<keyword evidence="7 8" id="KW-0472">Membrane</keyword>
<feature type="transmembrane region" description="Helical" evidence="8">
    <location>
        <begin position="204"/>
        <end position="221"/>
    </location>
</feature>
<reference evidence="11" key="1">
    <citation type="submission" date="2020-05" db="EMBL/GenBank/DDBJ databases">
        <authorList>
            <person name="Chiriac C."/>
            <person name="Salcher M."/>
            <person name="Ghai R."/>
            <person name="Kavagutti S V."/>
        </authorList>
    </citation>
    <scope>NUCLEOTIDE SEQUENCE</scope>
</reference>
<feature type="transmembrane region" description="Helical" evidence="8">
    <location>
        <begin position="103"/>
        <end position="123"/>
    </location>
</feature>
<evidence type="ECO:0000256" key="2">
    <source>
        <dbReference type="ARBA" id="ARBA00022448"/>
    </source>
</evidence>
<feature type="domain" description="ABC transmembrane type-1" evidence="9">
    <location>
        <begin position="41"/>
        <end position="222"/>
    </location>
</feature>
<keyword evidence="2" id="KW-0813">Transport</keyword>
<evidence type="ECO:0000259" key="9">
    <source>
        <dbReference type="PROSITE" id="PS50928"/>
    </source>
</evidence>
<evidence type="ECO:0000256" key="8">
    <source>
        <dbReference type="SAM" id="Phobius"/>
    </source>
</evidence>
<dbReference type="PANTHER" id="PTHR43357:SF3">
    <property type="entry name" value="FE(3+)-TRANSPORT SYSTEM PERMEASE PROTEIN FBPB 2"/>
    <property type="match status" value="1"/>
</dbReference>
<evidence type="ECO:0000256" key="3">
    <source>
        <dbReference type="ARBA" id="ARBA00022475"/>
    </source>
</evidence>
<feature type="transmembrane region" description="Helical" evidence="8">
    <location>
        <begin position="460"/>
        <end position="482"/>
    </location>
</feature>
<keyword evidence="6 8" id="KW-1133">Transmembrane helix</keyword>
<evidence type="ECO:0000256" key="4">
    <source>
        <dbReference type="ARBA" id="ARBA00022519"/>
    </source>
</evidence>
<dbReference type="EMBL" id="CAEZWD010000021">
    <property type="protein sequence ID" value="CAB4644558.1"/>
    <property type="molecule type" value="Genomic_DNA"/>
</dbReference>
<evidence type="ECO:0000313" key="11">
    <source>
        <dbReference type="EMBL" id="CAB4651640.1"/>
    </source>
</evidence>
<sequence>MVAFGVFVSVLPLVYILLRTAQIGISELVDSLFRARTLELIYNSLSLTLVVCVTAMTIGTAQAWLSFRSDLAFRRLFQVVAILPLAMPSYVLAYAWLSVSSGINGFIGSWLVLSISTSPYVFLAVSAAFNRHSGAGEEVARTLGRSQLSVARTITWPAIRSAVFGSGLLVALYTLSDFGAVSLMRFDTFTRAIYNAYRASFDRNSAAALALVLVVLTLFLIRIESRSNSLTTAKSSGQYRAMQTKLGKWQIGAQALLLSWFVLGVLIPVSSIIYWTVIGQSQSNFGEISRAFVNTVGYGIAGGLAVAFVGLAVAILAVRYKSKYSVNVEKTILITHALPGVVVALSFVFLVNQSVPSLYQTSALVLLAYLALFLPNAVAVLKVPISQVPTGIEEVSRTLGSSQFQTLRRVVIPAAAPGILSATAFVGLTVIKELPATLILRPTGIETLATRLWSATSVSAFSAAAPYALLLILVAGIPALFVNREIRATQNRSSLEVEVPNEVSVSEVR</sequence>
<feature type="transmembrane region" description="Helical" evidence="8">
    <location>
        <begin position="162"/>
        <end position="184"/>
    </location>
</feature>
<dbReference type="InterPro" id="IPR035906">
    <property type="entry name" value="MetI-like_sf"/>
</dbReference>
<feature type="transmembrane region" description="Helical" evidence="8">
    <location>
        <begin position="45"/>
        <end position="64"/>
    </location>
</feature>
<keyword evidence="5 8" id="KW-0812">Transmembrane</keyword>
<evidence type="ECO:0000313" key="10">
    <source>
        <dbReference type="EMBL" id="CAB4644558.1"/>
    </source>
</evidence>
<evidence type="ECO:0000256" key="7">
    <source>
        <dbReference type="ARBA" id="ARBA00023136"/>
    </source>
</evidence>
<gene>
    <name evidence="10" type="ORF">UFOPK2171_00306</name>
    <name evidence="11" type="ORF">UFOPK2237_00555</name>
</gene>
<evidence type="ECO:0000256" key="5">
    <source>
        <dbReference type="ARBA" id="ARBA00022692"/>
    </source>
</evidence>
<comment type="subcellular location">
    <subcellularLocation>
        <location evidence="1">Cell inner membrane</location>
        <topology evidence="1">Multi-pass membrane protein</topology>
    </subcellularLocation>
</comment>
<feature type="transmembrane region" description="Helical" evidence="8">
    <location>
        <begin position="332"/>
        <end position="351"/>
    </location>
</feature>
<dbReference type="GO" id="GO:0005886">
    <property type="term" value="C:plasma membrane"/>
    <property type="evidence" value="ECO:0007669"/>
    <property type="project" value="UniProtKB-SubCell"/>
</dbReference>
<organism evidence="11">
    <name type="scientific">freshwater metagenome</name>
    <dbReference type="NCBI Taxonomy" id="449393"/>
    <lineage>
        <taxon>unclassified sequences</taxon>
        <taxon>metagenomes</taxon>
        <taxon>ecological metagenomes</taxon>
    </lineage>
</organism>
<feature type="transmembrane region" description="Helical" evidence="8">
    <location>
        <begin position="298"/>
        <end position="320"/>
    </location>
</feature>
<accession>A0A6J6KPD6</accession>
<dbReference type="Gene3D" id="1.10.3720.10">
    <property type="entry name" value="MetI-like"/>
    <property type="match status" value="2"/>
</dbReference>
<dbReference type="InterPro" id="IPR000515">
    <property type="entry name" value="MetI-like"/>
</dbReference>
<dbReference type="Pfam" id="PF00528">
    <property type="entry name" value="BPD_transp_1"/>
    <property type="match status" value="2"/>
</dbReference>
<evidence type="ECO:0000256" key="6">
    <source>
        <dbReference type="ARBA" id="ARBA00022989"/>
    </source>
</evidence>
<dbReference type="EMBL" id="CAEZWI010000051">
    <property type="protein sequence ID" value="CAB4651640.1"/>
    <property type="molecule type" value="Genomic_DNA"/>
</dbReference>
<dbReference type="SUPFAM" id="SSF161098">
    <property type="entry name" value="MetI-like"/>
    <property type="match status" value="2"/>
</dbReference>
<feature type="domain" description="ABC transmembrane type-1" evidence="9">
    <location>
        <begin position="292"/>
        <end position="482"/>
    </location>
</feature>
<proteinExistence type="predicted"/>
<feature type="transmembrane region" description="Helical" evidence="8">
    <location>
        <begin position="363"/>
        <end position="381"/>
    </location>
</feature>
<feature type="transmembrane region" description="Helical" evidence="8">
    <location>
        <begin position="76"/>
        <end position="97"/>
    </location>
</feature>
<dbReference type="CDD" id="cd06261">
    <property type="entry name" value="TM_PBP2"/>
    <property type="match status" value="2"/>
</dbReference>
<feature type="transmembrane region" description="Helical" evidence="8">
    <location>
        <begin position="255"/>
        <end position="278"/>
    </location>
</feature>
<dbReference type="GO" id="GO:0055085">
    <property type="term" value="P:transmembrane transport"/>
    <property type="evidence" value="ECO:0007669"/>
    <property type="project" value="InterPro"/>
</dbReference>
<keyword evidence="3" id="KW-1003">Cell membrane</keyword>
<protein>
    <submittedName>
        <fullName evidence="11">Unannotated protein</fullName>
    </submittedName>
</protein>
<name>A0A6J6KPD6_9ZZZZ</name>
<dbReference type="AlphaFoldDB" id="A0A6J6KPD6"/>
<dbReference type="PROSITE" id="PS50928">
    <property type="entry name" value="ABC_TM1"/>
    <property type="match status" value="2"/>
</dbReference>